<name>A0A0H3U8R3_9BACT</name>
<evidence type="ECO:0000313" key="2">
    <source>
        <dbReference type="EMBL" id="AIF26930.1"/>
    </source>
</evidence>
<sequence length="396" mass="43160">MGASASVPSRKRFATPRARTTDGVTLRQDANVPDELECPRARVIDAGPGKSDGLQEIDGGIPARLGHREEPRLHRFAGIDQREVLHLAPAVGEQLVAHLRVVLPDERVAGRGIREVAPPALRRGAQESRQHVTTLLQRVARDDQRLGVRGIAQVGEQEHRGLHAGLLDRERLGGDEALLREPGIGEKRLHRERVGPLLVVGEAVALLQPGPERGVARGADRDRPSLEVFEPRDAGMRDDHRRVLLERRTDRDDGHVLLDRGEDLQTVTHRDVDPSGGEELQAVHLRAAHADRHVEAVLAVRALGYRLVEAAVLGLREPVGREQQPVLRVGDAAAREDGGKGAGNACDGRLGHARPRGRRRHYASNRRLAWLDDAGAGISMSESGEYEVGDGPIMAP</sequence>
<feature type="region of interest" description="Disordered" evidence="1">
    <location>
        <begin position="334"/>
        <end position="361"/>
    </location>
</feature>
<organism evidence="2">
    <name type="scientific">uncultured bacterium fosmid pJB190D12_contig I</name>
    <dbReference type="NCBI Taxonomy" id="1478059"/>
    <lineage>
        <taxon>Bacteria</taxon>
        <taxon>environmental samples</taxon>
    </lineage>
</organism>
<feature type="region of interest" description="Disordered" evidence="1">
    <location>
        <begin position="1"/>
        <end position="21"/>
    </location>
</feature>
<dbReference type="AlphaFoldDB" id="A0A0H3U8R3"/>
<proteinExistence type="predicted"/>
<reference evidence="2" key="1">
    <citation type="submission" date="2013-08" db="EMBL/GenBank/DDBJ databases">
        <title>Comparison of modified E. coli strains.</title>
        <authorList>
            <person name="Juergensen J."/>
            <person name="Bonge A."/>
            <person name="Streit W.R."/>
        </authorList>
    </citation>
    <scope>NUCLEOTIDE SEQUENCE</scope>
</reference>
<protein>
    <submittedName>
        <fullName evidence="2">Putative nitrate/sulfonate/bicarbonate family ABC transporter substrate-binding protein</fullName>
    </submittedName>
</protein>
<evidence type="ECO:0000256" key="1">
    <source>
        <dbReference type="SAM" id="MobiDB-lite"/>
    </source>
</evidence>
<dbReference type="EMBL" id="KF540253">
    <property type="protein sequence ID" value="AIF26930.1"/>
    <property type="molecule type" value="Genomic_DNA"/>
</dbReference>
<accession>A0A0H3U8R3</accession>
<feature type="compositionally biased region" description="Basic residues" evidence="1">
    <location>
        <begin position="351"/>
        <end position="361"/>
    </location>
</feature>